<dbReference type="Gene3D" id="1.10.1280.10">
    <property type="entry name" value="Di-copper center containing domain from catechol oxidase"/>
    <property type="match status" value="1"/>
</dbReference>
<evidence type="ECO:0000256" key="1">
    <source>
        <dbReference type="ARBA" id="ARBA00009928"/>
    </source>
</evidence>
<evidence type="ECO:0000259" key="4">
    <source>
        <dbReference type="PROSITE" id="PS00498"/>
    </source>
</evidence>
<dbReference type="Pfam" id="PF00264">
    <property type="entry name" value="Tyrosinase"/>
    <property type="match status" value="2"/>
</dbReference>
<dbReference type="InterPro" id="IPR002227">
    <property type="entry name" value="Tyrosinase_Cu-bd"/>
</dbReference>
<dbReference type="GO" id="GO:0046872">
    <property type="term" value="F:metal ion binding"/>
    <property type="evidence" value="ECO:0007669"/>
    <property type="project" value="UniProtKB-KW"/>
</dbReference>
<dbReference type="EMBL" id="NFDL01000043">
    <property type="protein sequence ID" value="OTY45298.1"/>
    <property type="molecule type" value="Genomic_DNA"/>
</dbReference>
<keyword evidence="2" id="KW-0479">Metal-binding</keyword>
<dbReference type="InterPro" id="IPR008922">
    <property type="entry name" value="Di-copper_centre_dom_sf"/>
</dbReference>
<reference evidence="5 6" key="1">
    <citation type="submission" date="2016-10" db="EMBL/GenBank/DDBJ databases">
        <title>Comparative genomics of Bacillus thuringiensis reveals a path to pathogens against multiple invertebrate hosts.</title>
        <authorList>
            <person name="Zheng J."/>
            <person name="Gao Q."/>
            <person name="Liu H."/>
            <person name="Peng D."/>
            <person name="Ruan L."/>
            <person name="Sun M."/>
        </authorList>
    </citation>
    <scope>NUCLEOTIDE SEQUENCE [LARGE SCALE GENOMIC DNA]</scope>
    <source>
        <strain evidence="5">BGSC 4BX1</strain>
    </source>
</reference>
<evidence type="ECO:0000256" key="2">
    <source>
        <dbReference type="ARBA" id="ARBA00022723"/>
    </source>
</evidence>
<dbReference type="PANTHER" id="PTHR11474:SF126">
    <property type="entry name" value="TYROSINASE-LIKE PROTEIN TYR-1-RELATED"/>
    <property type="match status" value="1"/>
</dbReference>
<dbReference type="Proteomes" id="UP000195089">
    <property type="component" value="Unassembled WGS sequence"/>
</dbReference>
<comment type="caution">
    <text evidence="5">The sequence shown here is derived from an EMBL/GenBank/DDBJ whole genome shotgun (WGS) entry which is preliminary data.</text>
</comment>
<dbReference type="SUPFAM" id="SSF48056">
    <property type="entry name" value="Di-copper centre-containing domain"/>
    <property type="match status" value="1"/>
</dbReference>
<evidence type="ECO:0000313" key="6">
    <source>
        <dbReference type="Proteomes" id="UP000195089"/>
    </source>
</evidence>
<dbReference type="GO" id="GO:0016491">
    <property type="term" value="F:oxidoreductase activity"/>
    <property type="evidence" value="ECO:0007669"/>
    <property type="project" value="InterPro"/>
</dbReference>
<dbReference type="PRINTS" id="PR00092">
    <property type="entry name" value="TYROSINASE"/>
</dbReference>
<dbReference type="PROSITE" id="PS00498">
    <property type="entry name" value="TYROSINASE_2"/>
    <property type="match status" value="1"/>
</dbReference>
<name>A0A243BGP5_BACTU</name>
<organism evidence="5 6">
    <name type="scientific">Bacillus thuringiensis serovar pingluonsis</name>
    <dbReference type="NCBI Taxonomy" id="180881"/>
    <lineage>
        <taxon>Bacteria</taxon>
        <taxon>Bacillati</taxon>
        <taxon>Bacillota</taxon>
        <taxon>Bacilli</taxon>
        <taxon>Bacillales</taxon>
        <taxon>Bacillaceae</taxon>
        <taxon>Bacillus</taxon>
        <taxon>Bacillus cereus group</taxon>
    </lineage>
</organism>
<dbReference type="InterPro" id="IPR050316">
    <property type="entry name" value="Tyrosinase/Hemocyanin"/>
</dbReference>
<sequence length="309" mass="35414">MTWKHAAHKHFNLFSEINLDSEKAGNELESLFSSTDCTDEIKPEFMHITAETAVQIVRKDQKNFEENDVAAFKNAVNKLIQDGIYNDLVGFHADMSHNMHGSMGPIGLLRFLGWHRRYLIAFEEALQNADRLLRPEAETLISVPYWRWVDPFPEWLQEFLPFPDPRTGGPVPPRTLSGSELKPSSSDIHFIINSFEQQLPGFNVDGYTKFTYGLEGFGRKSDNSRLPAHNQIHAWVGGIMNDTSYSPSDPVFWLHHAEVDRLWHIWQKQHPDLHPALTGNDSIMDPWTESYNQLGSITMLGYSYQSESL</sequence>
<evidence type="ECO:0000313" key="5">
    <source>
        <dbReference type="EMBL" id="OTY45298.1"/>
    </source>
</evidence>
<protein>
    <submittedName>
        <fullName evidence="5">Tyrosinase</fullName>
    </submittedName>
</protein>
<dbReference type="AlphaFoldDB" id="A0A243BGP5"/>
<proteinExistence type="inferred from homology"/>
<gene>
    <name evidence="5" type="ORF">BK742_11950</name>
</gene>
<feature type="domain" description="Tyrosinase copper-binding" evidence="4">
    <location>
        <begin position="249"/>
        <end position="260"/>
    </location>
</feature>
<accession>A0A243BGP5</accession>
<dbReference type="RefSeq" id="WP_088119448.1">
    <property type="nucleotide sequence ID" value="NZ_NFDL01000043.1"/>
</dbReference>
<evidence type="ECO:0000256" key="3">
    <source>
        <dbReference type="ARBA" id="ARBA00023008"/>
    </source>
</evidence>
<keyword evidence="3" id="KW-0186">Copper</keyword>
<comment type="similarity">
    <text evidence="1">Belongs to the tyrosinase family.</text>
</comment>
<dbReference type="PANTHER" id="PTHR11474">
    <property type="entry name" value="TYROSINASE FAMILY MEMBER"/>
    <property type="match status" value="1"/>
</dbReference>